<feature type="transmembrane region" description="Helical" evidence="1">
    <location>
        <begin position="166"/>
        <end position="187"/>
    </location>
</feature>
<sequence>MRETDFIEKNKDKWKRYERALERDEQDPELLKQLYIHTTDDLSYSRTFYPNRSVRVYLNTLAQRTFLQIYRGRRGEAGRFFTFWTDELPRVVYNQRRSLLISLVTFVIAMLIGIISYRIDPGFAETIMGEAYMNMTQENIAKGDPMAVYKQTSPFSMSLRITLNNIMVALVTFVSGAFFAVGAIVQLIRNGVMLGVFQYFFYDQGIFQESFLTIWIHGALEISSIVIAGGAGLAMGRGLLFPGTLSRFEAFKESARDGLKIMLGTVPLFIIAGFLEGYLTRHTELPDAIRGLFILLCFAFILWYYVMYPRAVAARPFRPTTEALRTRDITEKKIRLGFIRNAGENMTDVFRILRQNTGLLFGGLAGITLLFTLFSFLFYNSAPSTRYVFDGEFWGDFHNAHELLTTFSRNRGLLYLLLVAGGLYGFLRLAFEVFWRASDIELLPANWRSEAFLYLVCLGISVSMAFGGEVAGLLAFLALPFALTFAYTGYSGQADIRQTFRFVYTNLVRSYDSFIMILIMAIPTMWLIDTAIGSLLFSFFDWVFYADAITIDNANVVLQSVLYFFLVGTLFVIWGVSFALNFYTLREIEQANSLLEEIEAFNTKRRLRGIELER</sequence>
<dbReference type="Proteomes" id="UP000321907">
    <property type="component" value="Unassembled WGS sequence"/>
</dbReference>
<dbReference type="AlphaFoldDB" id="A0A5C7FGA2"/>
<feature type="transmembrane region" description="Helical" evidence="1">
    <location>
        <begin position="222"/>
        <end position="240"/>
    </location>
</feature>
<comment type="caution">
    <text evidence="2">The sequence shown here is derived from an EMBL/GenBank/DDBJ whole genome shotgun (WGS) entry which is preliminary data.</text>
</comment>
<feature type="transmembrane region" description="Helical" evidence="1">
    <location>
        <begin position="513"/>
        <end position="540"/>
    </location>
</feature>
<feature type="transmembrane region" description="Helical" evidence="1">
    <location>
        <begin position="473"/>
        <end position="492"/>
    </location>
</feature>
<organism evidence="2 3">
    <name type="scientific">Neolewinella aurantiaca</name>
    <dbReference type="NCBI Taxonomy" id="2602767"/>
    <lineage>
        <taxon>Bacteria</taxon>
        <taxon>Pseudomonadati</taxon>
        <taxon>Bacteroidota</taxon>
        <taxon>Saprospiria</taxon>
        <taxon>Saprospirales</taxon>
        <taxon>Lewinellaceae</taxon>
        <taxon>Neolewinella</taxon>
    </lineage>
</organism>
<reference evidence="2 3" key="1">
    <citation type="submission" date="2019-08" db="EMBL/GenBank/DDBJ databases">
        <title>Lewinella sp. strain SSH13 Genome sequencing and assembly.</title>
        <authorList>
            <person name="Kim I."/>
        </authorList>
    </citation>
    <scope>NUCLEOTIDE SEQUENCE [LARGE SCALE GENOMIC DNA]</scope>
    <source>
        <strain evidence="2 3">SSH13</strain>
    </source>
</reference>
<dbReference type="RefSeq" id="WP_147930297.1">
    <property type="nucleotide sequence ID" value="NZ_VOXD01000010.1"/>
</dbReference>
<dbReference type="PANTHER" id="PTHR35337">
    <property type="entry name" value="SLR1478 PROTEIN"/>
    <property type="match status" value="1"/>
</dbReference>
<keyword evidence="1" id="KW-1133">Transmembrane helix</keyword>
<feature type="transmembrane region" description="Helical" evidence="1">
    <location>
        <begin position="359"/>
        <end position="379"/>
    </location>
</feature>
<proteinExistence type="predicted"/>
<dbReference type="PANTHER" id="PTHR35337:SF1">
    <property type="entry name" value="SLR1478 PROTEIN"/>
    <property type="match status" value="1"/>
</dbReference>
<protein>
    <submittedName>
        <fullName evidence="2">Stage II sporulation protein M</fullName>
    </submittedName>
</protein>
<dbReference type="EMBL" id="VOXD01000010">
    <property type="protein sequence ID" value="TXF89977.1"/>
    <property type="molecule type" value="Genomic_DNA"/>
</dbReference>
<keyword evidence="1" id="KW-0472">Membrane</keyword>
<keyword evidence="3" id="KW-1185">Reference proteome</keyword>
<feature type="transmembrane region" description="Helical" evidence="1">
    <location>
        <begin position="99"/>
        <end position="119"/>
    </location>
</feature>
<feature type="transmembrane region" description="Helical" evidence="1">
    <location>
        <begin position="560"/>
        <end position="583"/>
    </location>
</feature>
<keyword evidence="1" id="KW-0812">Transmembrane</keyword>
<dbReference type="OrthoDB" id="9800053at2"/>
<evidence type="ECO:0000313" key="2">
    <source>
        <dbReference type="EMBL" id="TXF89977.1"/>
    </source>
</evidence>
<accession>A0A5C7FGA2</accession>
<evidence type="ECO:0000256" key="1">
    <source>
        <dbReference type="SAM" id="Phobius"/>
    </source>
</evidence>
<evidence type="ECO:0000313" key="3">
    <source>
        <dbReference type="Proteomes" id="UP000321907"/>
    </source>
</evidence>
<feature type="transmembrane region" description="Helical" evidence="1">
    <location>
        <begin position="412"/>
        <end position="431"/>
    </location>
</feature>
<feature type="transmembrane region" description="Helical" evidence="1">
    <location>
        <begin position="291"/>
        <end position="308"/>
    </location>
</feature>
<name>A0A5C7FGA2_9BACT</name>
<feature type="transmembrane region" description="Helical" evidence="1">
    <location>
        <begin position="261"/>
        <end position="279"/>
    </location>
</feature>
<gene>
    <name evidence="2" type="ORF">FUA23_08465</name>
</gene>
<dbReference type="Pfam" id="PF01944">
    <property type="entry name" value="SpoIIM"/>
    <property type="match status" value="1"/>
</dbReference>
<dbReference type="InterPro" id="IPR002798">
    <property type="entry name" value="SpoIIM-like"/>
</dbReference>